<dbReference type="InterPro" id="IPR031778">
    <property type="entry name" value="Sortilin_N"/>
</dbReference>
<dbReference type="EMBL" id="QUAH01000003">
    <property type="protein sequence ID" value="RFT16496.1"/>
    <property type="molecule type" value="Genomic_DNA"/>
</dbReference>
<keyword evidence="5" id="KW-0378">Hydrolase</keyword>
<dbReference type="GO" id="GO:0016787">
    <property type="term" value="F:hydrolase activity"/>
    <property type="evidence" value="ECO:0007669"/>
    <property type="project" value="UniProtKB-KW"/>
</dbReference>
<dbReference type="GO" id="GO:0010411">
    <property type="term" value="P:xyloglucan metabolic process"/>
    <property type="evidence" value="ECO:0007669"/>
    <property type="project" value="TreeGrafter"/>
</dbReference>
<dbReference type="SUPFAM" id="SSF50939">
    <property type="entry name" value="Sialidases"/>
    <property type="match status" value="1"/>
</dbReference>
<evidence type="ECO:0000313" key="6">
    <source>
        <dbReference type="Proteomes" id="UP000257323"/>
    </source>
</evidence>
<dbReference type="Pfam" id="PF15902">
    <property type="entry name" value="Sortilin-Vps10"/>
    <property type="match status" value="1"/>
</dbReference>
<keyword evidence="2" id="KW-0175">Coiled coil</keyword>
<accession>A0A3E2BPD0</accession>
<dbReference type="InterPro" id="IPR036278">
    <property type="entry name" value="Sialidase_sf"/>
</dbReference>
<dbReference type="PANTHER" id="PTHR43739:SF5">
    <property type="entry name" value="EXO-ALPHA-SIALIDASE"/>
    <property type="match status" value="1"/>
</dbReference>
<feature type="coiled-coil region" evidence="2">
    <location>
        <begin position="1023"/>
        <end position="1079"/>
    </location>
</feature>
<evidence type="ECO:0000313" key="5">
    <source>
        <dbReference type="EMBL" id="RFT16496.1"/>
    </source>
</evidence>
<feature type="domain" description="Sortilin N-terminal" evidence="4">
    <location>
        <begin position="205"/>
        <end position="330"/>
    </location>
</feature>
<keyword evidence="1" id="KW-0677">Repeat</keyword>
<evidence type="ECO:0000256" key="3">
    <source>
        <dbReference type="SAM" id="MobiDB-lite"/>
    </source>
</evidence>
<dbReference type="InterPro" id="IPR015943">
    <property type="entry name" value="WD40/YVTN_repeat-like_dom_sf"/>
</dbReference>
<proteinExistence type="predicted"/>
<evidence type="ECO:0000259" key="4">
    <source>
        <dbReference type="Pfam" id="PF15902"/>
    </source>
</evidence>
<evidence type="ECO:0000256" key="2">
    <source>
        <dbReference type="SAM" id="Coils"/>
    </source>
</evidence>
<name>A0A3E2BPD0_9BACT</name>
<dbReference type="AlphaFoldDB" id="A0A3E2BPD0"/>
<dbReference type="Gene3D" id="2.130.10.10">
    <property type="entry name" value="YVTN repeat-like/Quinoprotein amine dehydrogenase"/>
    <property type="match status" value="4"/>
</dbReference>
<feature type="region of interest" description="Disordered" evidence="3">
    <location>
        <begin position="604"/>
        <end position="624"/>
    </location>
</feature>
<dbReference type="CDD" id="cd15482">
    <property type="entry name" value="Sialidase_non-viral"/>
    <property type="match status" value="2"/>
</dbReference>
<organism evidence="5 6">
    <name type="scientific">Candidatus Saccharicenans subterraneus</name>
    <dbReference type="NCBI Taxonomy" id="2508984"/>
    <lineage>
        <taxon>Bacteria</taxon>
        <taxon>Candidatus Aminicenantota</taxon>
        <taxon>Candidatus Aminicenantia</taxon>
        <taxon>Candidatus Aminicenantales</taxon>
        <taxon>Candidatus Saccharicenantaceae</taxon>
        <taxon>Candidatus Saccharicenans</taxon>
    </lineage>
</organism>
<comment type="caution">
    <text evidence="5">The sequence shown here is derived from an EMBL/GenBank/DDBJ whole genome shotgun (WGS) entry which is preliminary data.</text>
</comment>
<dbReference type="Gene3D" id="2.60.40.4070">
    <property type="match status" value="1"/>
</dbReference>
<dbReference type="PANTHER" id="PTHR43739">
    <property type="entry name" value="XYLOGLUCANASE (EUROFUNG)"/>
    <property type="match status" value="1"/>
</dbReference>
<reference evidence="5 6" key="1">
    <citation type="submission" date="2018-08" db="EMBL/GenBank/DDBJ databases">
        <title>Genome analysis of the thermophilic bacterium of the candidate phylum Aminicenantes from deep subsurface aquifer revealed its physiology and ecological role.</title>
        <authorList>
            <person name="Kadnikov V.V."/>
            <person name="Mardanov A.V."/>
            <person name="Beletsky A.V."/>
            <person name="Karnachuk O.V."/>
            <person name="Ravin N.V."/>
        </authorList>
    </citation>
    <scope>NUCLEOTIDE SEQUENCE [LARGE SCALE GENOMIC DNA]</scope>
    <source>
        <strain evidence="5">BY38</strain>
    </source>
</reference>
<dbReference type="SUPFAM" id="SSF110296">
    <property type="entry name" value="Oligoxyloglucan reducing end-specific cellobiohydrolase"/>
    <property type="match status" value="1"/>
</dbReference>
<evidence type="ECO:0000256" key="1">
    <source>
        <dbReference type="ARBA" id="ARBA00022737"/>
    </source>
</evidence>
<sequence>MASSCRLLKAARRRTERRGRIFVPGRKILALERSGLLWYSGRVGMRIRPGSGMARIKLDRTEDWLARIVKNRGFFCVQKGGQMRLKAVSWLMVTLLLVGLLPLQAQNVSELLAGLKPRNIGPANMSGRIGAIEAVVADPRIIYVGAAAGGVWKSVDGGLTWKPIFDDQPVASIGAIAVYQKNPNIVWVGTGEAAPRNSVSVGRGVYRSLDGGQTWQLMGLEKTEKIADIIIHPENPDLVLVGALGATWGDSQDRGVYRTTDGGRTWKKVLYVNEKTGVSDMAVDPADPNHIIVAMWEHRRYPWFFVSGGPGSGIYVSRDGGETWTRLTEKNGLPAGELGRCGVAFAPSRPNIVYALVEASKNGFYRSTDGGQNWTLVNNEADVHNRPFYYSRVLVNPANENIVYLLQTQLRVSEDGGKTFRALTAFNQAHSDFHAMWLSPDGETLYVGNDGGVVISHNRGQSWRFVENLPLGQFYHINYDMQVPYNVYGGLQDNGTWVGPAYVLNERNVSFYHWKTVGGGDGFDAAPDPEKPGCGYGMSQGGNLYYFDINSGTTRNIVPTESEVKHRYNWNAGFAVDPFNPSTIYLGSQFVHRSRDKGRSWEIISPDLTTNDPEKQKQSDSGGLTLDVSNAENYCTILSIAPSPLKEGLIWVGTDDGNIQLTRDGGKNWELVSRTLTTGKKPLVPAGAAVPHIKPSRFEEGTAYVVFDDHRRSNFTPYVFVTRDFGKTWKSLATPEIDGYCMAIEEDPVNRNLLFLGTEFGLFVSLNGGQNWTKWTGSFPTCPVYDIAVHPREHDLIVATHGRAVYVFDDISPLRELSAEVMKKKLYLFKVNEAFQFQAGRMSSYMSPGDGEYLAQNKQTGAVITYFLLPSEKKAADMEAPSPEMAQMQERMAQFAQRGGMDMAAMRQMMGRGRVQVTISDAQGRVVRQLNGSEEKGINRVYWDFREMEPLSPGEMMSAQAAGRAAAGFFGGRGGLTVLPGTYTVKVKYEDQEASQTFEVKPDPRVQVDLAVLKSNYEKGKEAQKLSRAVQTVSQRLQQTQRALQTIREFARGQRNQKMMEVMKKLDAVENKLKNLSETLNPTPPRQGMADRSSGLLSQVNGAVSGITSAGYEPVSQAAEVRYEKARARLGEFLKQVNEFYEKDAAELNKALQEAGFTLLLNYPPVRID</sequence>
<gene>
    <name evidence="5" type="ORF">OP8BY_1674</name>
</gene>
<dbReference type="InterPro" id="IPR052025">
    <property type="entry name" value="Xyloglucanase_GH74"/>
</dbReference>
<dbReference type="Proteomes" id="UP000257323">
    <property type="component" value="Unassembled WGS sequence"/>
</dbReference>
<protein>
    <submittedName>
        <fullName evidence="5">Glycosyl hydrolase, BNR repeat</fullName>
    </submittedName>
</protein>